<protein>
    <submittedName>
        <fullName evidence="2">Uncharacterized protein</fullName>
    </submittedName>
</protein>
<dbReference type="EMBL" id="JAUTDP010000002">
    <property type="protein sequence ID" value="KAK3401504.1"/>
    <property type="molecule type" value="Genomic_DNA"/>
</dbReference>
<feature type="compositionally biased region" description="Polar residues" evidence="1">
    <location>
        <begin position="91"/>
        <end position="100"/>
    </location>
</feature>
<reference evidence="2" key="1">
    <citation type="journal article" date="2023" name="Mol. Phylogenet. Evol.">
        <title>Genome-scale phylogeny and comparative genomics of the fungal order Sordariales.</title>
        <authorList>
            <person name="Hensen N."/>
            <person name="Bonometti L."/>
            <person name="Westerberg I."/>
            <person name="Brannstrom I.O."/>
            <person name="Guillou S."/>
            <person name="Cros-Aarteil S."/>
            <person name="Calhoun S."/>
            <person name="Haridas S."/>
            <person name="Kuo A."/>
            <person name="Mondo S."/>
            <person name="Pangilinan J."/>
            <person name="Riley R."/>
            <person name="LaButti K."/>
            <person name="Andreopoulos B."/>
            <person name="Lipzen A."/>
            <person name="Chen C."/>
            <person name="Yan M."/>
            <person name="Daum C."/>
            <person name="Ng V."/>
            <person name="Clum A."/>
            <person name="Steindorff A."/>
            <person name="Ohm R.A."/>
            <person name="Martin F."/>
            <person name="Silar P."/>
            <person name="Natvig D.O."/>
            <person name="Lalanne C."/>
            <person name="Gautier V."/>
            <person name="Ament-Velasquez S.L."/>
            <person name="Kruys A."/>
            <person name="Hutchinson M.I."/>
            <person name="Powell A.J."/>
            <person name="Barry K."/>
            <person name="Miller A.N."/>
            <person name="Grigoriev I.V."/>
            <person name="Debuchy R."/>
            <person name="Gladieux P."/>
            <person name="Hiltunen Thoren M."/>
            <person name="Johannesson H."/>
        </authorList>
    </citation>
    <scope>NUCLEOTIDE SEQUENCE</scope>
    <source>
        <strain evidence="2">FGSC 1904</strain>
    </source>
</reference>
<evidence type="ECO:0000256" key="1">
    <source>
        <dbReference type="SAM" id="MobiDB-lite"/>
    </source>
</evidence>
<reference evidence="2" key="2">
    <citation type="submission" date="2023-07" db="EMBL/GenBank/DDBJ databases">
        <authorList>
            <consortium name="Lawrence Berkeley National Laboratory"/>
            <person name="Haridas S."/>
            <person name="Hensen N."/>
            <person name="Bonometti L."/>
            <person name="Westerberg I."/>
            <person name="Brannstrom I.O."/>
            <person name="Guillou S."/>
            <person name="Cros-Aarteil S."/>
            <person name="Calhoun S."/>
            <person name="Kuo A."/>
            <person name="Mondo S."/>
            <person name="Pangilinan J."/>
            <person name="Riley R."/>
            <person name="LaButti K."/>
            <person name="Andreopoulos B."/>
            <person name="Lipzen A."/>
            <person name="Chen C."/>
            <person name="Yanf M."/>
            <person name="Daum C."/>
            <person name="Ng V."/>
            <person name="Clum A."/>
            <person name="Steindorff A."/>
            <person name="Ohm R."/>
            <person name="Martin F."/>
            <person name="Silar P."/>
            <person name="Natvig D."/>
            <person name="Lalanne C."/>
            <person name="Gautier V."/>
            <person name="Ament-velasquez S.L."/>
            <person name="Kruys A."/>
            <person name="Hutchinson M.I."/>
            <person name="Powell A.J."/>
            <person name="Barry K."/>
            <person name="Miller A.N."/>
            <person name="Grigoriev I.V."/>
            <person name="Debuchy R."/>
            <person name="Gladieux P."/>
            <person name="Thoren M.H."/>
            <person name="Johannesson H."/>
        </authorList>
    </citation>
    <scope>NUCLEOTIDE SEQUENCE</scope>
    <source>
        <strain evidence="2">FGSC 1904</strain>
    </source>
</reference>
<feature type="region of interest" description="Disordered" evidence="1">
    <location>
        <begin position="165"/>
        <end position="184"/>
    </location>
</feature>
<evidence type="ECO:0000313" key="3">
    <source>
        <dbReference type="Proteomes" id="UP001281003"/>
    </source>
</evidence>
<feature type="compositionally biased region" description="Low complexity" evidence="1">
    <location>
        <begin position="15"/>
        <end position="39"/>
    </location>
</feature>
<accession>A0AAE0PKJ0</accession>
<dbReference type="Proteomes" id="UP001281003">
    <property type="component" value="Unassembled WGS sequence"/>
</dbReference>
<sequence>MSDSSNLSAPPPDSLEPTTSSSSSNDTPSSGRRSSRPPSWTQLSNMNQHSGRLDKLRNDVDSSNWPPEAKLVLQVAIEVHEKQQSRRRSLRTNGASSQGQDGKFTAESFDFEEVERRIERDEEFYKFLEAVRKRTSALLKGAARERAKSVGSEGYKYKFYSQLEEGRKTAPPERRNNTARAKDLIYKKASRPSIYRLFNK</sequence>
<organism evidence="2 3">
    <name type="scientific">Sordaria brevicollis</name>
    <dbReference type="NCBI Taxonomy" id="83679"/>
    <lineage>
        <taxon>Eukaryota</taxon>
        <taxon>Fungi</taxon>
        <taxon>Dikarya</taxon>
        <taxon>Ascomycota</taxon>
        <taxon>Pezizomycotina</taxon>
        <taxon>Sordariomycetes</taxon>
        <taxon>Sordariomycetidae</taxon>
        <taxon>Sordariales</taxon>
        <taxon>Sordariaceae</taxon>
        <taxon>Sordaria</taxon>
    </lineage>
</organism>
<feature type="compositionally biased region" description="Basic and acidic residues" evidence="1">
    <location>
        <begin position="51"/>
        <end position="60"/>
    </location>
</feature>
<dbReference type="AlphaFoldDB" id="A0AAE0PKJ0"/>
<name>A0AAE0PKJ0_SORBR</name>
<proteinExistence type="predicted"/>
<feature type="region of interest" description="Disordered" evidence="1">
    <location>
        <begin position="1"/>
        <end position="65"/>
    </location>
</feature>
<keyword evidence="3" id="KW-1185">Reference proteome</keyword>
<feature type="region of interest" description="Disordered" evidence="1">
    <location>
        <begin position="83"/>
        <end position="107"/>
    </location>
</feature>
<feature type="compositionally biased region" description="Polar residues" evidence="1">
    <location>
        <begin position="40"/>
        <end position="50"/>
    </location>
</feature>
<evidence type="ECO:0000313" key="2">
    <source>
        <dbReference type="EMBL" id="KAK3401504.1"/>
    </source>
</evidence>
<gene>
    <name evidence="2" type="ORF">B0T20DRAFT_466538</name>
</gene>
<comment type="caution">
    <text evidence="2">The sequence shown here is derived from an EMBL/GenBank/DDBJ whole genome shotgun (WGS) entry which is preliminary data.</text>
</comment>